<dbReference type="Proteomes" id="UP001529369">
    <property type="component" value="Unassembled WGS sequence"/>
</dbReference>
<evidence type="ECO:0000313" key="3">
    <source>
        <dbReference type="Proteomes" id="UP001529369"/>
    </source>
</evidence>
<evidence type="ECO:0000259" key="1">
    <source>
        <dbReference type="Pfam" id="PF10074"/>
    </source>
</evidence>
<organism evidence="2 3">
    <name type="scientific">Paeniroseomonas aquatica</name>
    <dbReference type="NCBI Taxonomy" id="373043"/>
    <lineage>
        <taxon>Bacteria</taxon>
        <taxon>Pseudomonadati</taxon>
        <taxon>Pseudomonadota</taxon>
        <taxon>Alphaproteobacteria</taxon>
        <taxon>Acetobacterales</taxon>
        <taxon>Acetobacteraceae</taxon>
        <taxon>Paeniroseomonas</taxon>
    </lineage>
</organism>
<proteinExistence type="predicted"/>
<accession>A0ABT8A1W4</accession>
<dbReference type="EMBL" id="JAUFPN010000038">
    <property type="protein sequence ID" value="MDN3563705.1"/>
    <property type="molecule type" value="Genomic_DNA"/>
</dbReference>
<evidence type="ECO:0000313" key="2">
    <source>
        <dbReference type="EMBL" id="MDN3563705.1"/>
    </source>
</evidence>
<comment type="caution">
    <text evidence="2">The sequence shown here is derived from an EMBL/GenBank/DDBJ whole genome shotgun (WGS) entry which is preliminary data.</text>
</comment>
<feature type="domain" description="T6SS Transcription factor RovC-like DNA binding" evidence="1">
    <location>
        <begin position="19"/>
        <end position="120"/>
    </location>
</feature>
<dbReference type="Pfam" id="PF10074">
    <property type="entry name" value="RovC_DNA-bd"/>
    <property type="match status" value="1"/>
</dbReference>
<reference evidence="3" key="1">
    <citation type="journal article" date="2019" name="Int. J. Syst. Evol. Microbiol.">
        <title>The Global Catalogue of Microorganisms (GCM) 10K type strain sequencing project: providing services to taxonomists for standard genome sequencing and annotation.</title>
        <authorList>
            <consortium name="The Broad Institute Genomics Platform"/>
            <consortium name="The Broad Institute Genome Sequencing Center for Infectious Disease"/>
            <person name="Wu L."/>
            <person name="Ma J."/>
        </authorList>
    </citation>
    <scope>NUCLEOTIDE SEQUENCE [LARGE SCALE GENOMIC DNA]</scope>
    <source>
        <strain evidence="3">CECT 7131</strain>
    </source>
</reference>
<sequence>MLPVWLLGDPPPAAPLGLIIPLDDLTPRRMAAALRLWHALHGRPRRERITRDQRRQLILRLRALDGHADGAALRDLARGLFGADHVPDGPAWKTHDLRSRTLRLLATARALRDGGYRELLTAGPSVRL</sequence>
<dbReference type="InterPro" id="IPR018754">
    <property type="entry name" value="RovC-like_DNA-bd"/>
</dbReference>
<keyword evidence="3" id="KW-1185">Reference proteome</keyword>
<name>A0ABT8A1W4_9PROT</name>
<dbReference type="RefSeq" id="WP_290315438.1">
    <property type="nucleotide sequence ID" value="NZ_JAUFPN010000038.1"/>
</dbReference>
<gene>
    <name evidence="2" type="ORF">QWZ14_04860</name>
</gene>
<protein>
    <submittedName>
        <fullName evidence="2">DUF2285 domain-containing protein</fullName>
    </submittedName>
</protein>